<evidence type="ECO:0000313" key="2">
    <source>
        <dbReference type="Proteomes" id="UP000593580"/>
    </source>
</evidence>
<dbReference type="SUPFAM" id="SSF56112">
    <property type="entry name" value="Protein kinase-like (PK-like)"/>
    <property type="match status" value="1"/>
</dbReference>
<dbReference type="AlphaFoldDB" id="A0A7M1B9K1"/>
<gene>
    <name evidence="1" type="ORF">FM071_07415</name>
</gene>
<dbReference type="KEGG" id="spal:FM071_07415"/>
<reference evidence="1 2" key="1">
    <citation type="submission" date="2019-07" db="EMBL/GenBank/DDBJ databases">
        <title>Sulfurimonas paralvinellae sp. nov., a novel mesophilic, hydrogen- and sulfur-oxidizing chemolithoautotroph within the Epsilonproteo- bacteria isolated from a deep-sea hydrothermal vent polychaete nest, reclassification of Thiomicrospira denitrificans as Sulfurimonas denitrificans comb. nov. and emended description of the genus Sulfurimonas.</title>
        <authorList>
            <person name="Wang S."/>
            <person name="Jiang L."/>
            <person name="Shao Z."/>
        </authorList>
    </citation>
    <scope>NUCLEOTIDE SEQUENCE [LARGE SCALE GENOMIC DNA]</scope>
    <source>
        <strain evidence="1 2">GO25</strain>
    </source>
</reference>
<accession>A0A7M1B9K1</accession>
<dbReference type="InterPro" id="IPR011009">
    <property type="entry name" value="Kinase-like_dom_sf"/>
</dbReference>
<protein>
    <recommendedName>
        <fullName evidence="3">Protein kinase domain-containing protein</fullName>
    </recommendedName>
</protein>
<proteinExistence type="predicted"/>
<evidence type="ECO:0000313" key="1">
    <source>
        <dbReference type="EMBL" id="QOP46126.1"/>
    </source>
</evidence>
<keyword evidence="2" id="KW-1185">Reference proteome</keyword>
<dbReference type="Proteomes" id="UP000593580">
    <property type="component" value="Chromosome"/>
</dbReference>
<dbReference type="Pfam" id="PF06293">
    <property type="entry name" value="Kdo"/>
    <property type="match status" value="1"/>
</dbReference>
<sequence length="247" mass="29185">MSYKIQLNPKYSQFKEELISIQKTFQTSNESIHKARNELKIIEFHGIKCVVKSFKVPHIINRVAYTFFREGKAKKSFLNAMKLLELDVPTPEPIGIIEFFSAGLLRESYFISVYEPYDFTIREVFHHKVKNTEQILKEFADFTYAIHQKGVWHVDYSLGNILITQENKHYKFSLVDINRMNFKNITPQEGLKNFNKFWPKYEEDLPIIAREYAKLTNIDEDQAIHTITTESKKLEDIVNLKRKLKAK</sequence>
<name>A0A7M1B9K1_9BACT</name>
<evidence type="ECO:0008006" key="3">
    <source>
        <dbReference type="Google" id="ProtNLM"/>
    </source>
</evidence>
<dbReference type="EMBL" id="CP041406">
    <property type="protein sequence ID" value="QOP46126.1"/>
    <property type="molecule type" value="Genomic_DNA"/>
</dbReference>
<dbReference type="Gene3D" id="1.10.510.10">
    <property type="entry name" value="Transferase(Phosphotransferase) domain 1"/>
    <property type="match status" value="1"/>
</dbReference>
<organism evidence="1 2">
    <name type="scientific">Sulfurimonas paralvinellae</name>
    <dbReference type="NCBI Taxonomy" id="317658"/>
    <lineage>
        <taxon>Bacteria</taxon>
        <taxon>Pseudomonadati</taxon>
        <taxon>Campylobacterota</taxon>
        <taxon>Epsilonproteobacteria</taxon>
        <taxon>Campylobacterales</taxon>
        <taxon>Sulfurimonadaceae</taxon>
        <taxon>Sulfurimonas</taxon>
    </lineage>
</organism>
<dbReference type="RefSeq" id="WP_193110295.1">
    <property type="nucleotide sequence ID" value="NZ_CP041406.1"/>
</dbReference>